<feature type="signal peptide" evidence="1">
    <location>
        <begin position="1"/>
        <end position="21"/>
    </location>
</feature>
<organism evidence="2 3">
    <name type="scientific">Candidatus Yanofskybacteria bacterium RIFCSPHIGHO2_01_FULL_41_53</name>
    <dbReference type="NCBI Taxonomy" id="1802663"/>
    <lineage>
        <taxon>Bacteria</taxon>
        <taxon>Candidatus Yanofskyibacteriota</taxon>
    </lineage>
</organism>
<gene>
    <name evidence="2" type="ORF">A2650_00220</name>
</gene>
<dbReference type="AlphaFoldDB" id="A0A1F8EG91"/>
<dbReference type="Proteomes" id="UP000177117">
    <property type="component" value="Unassembled WGS sequence"/>
</dbReference>
<comment type="caution">
    <text evidence="2">The sequence shown here is derived from an EMBL/GenBank/DDBJ whole genome shotgun (WGS) entry which is preliminary data.</text>
</comment>
<accession>A0A1F8EG91</accession>
<evidence type="ECO:0000313" key="2">
    <source>
        <dbReference type="EMBL" id="OGM99842.1"/>
    </source>
</evidence>
<evidence type="ECO:0000256" key="1">
    <source>
        <dbReference type="SAM" id="SignalP"/>
    </source>
</evidence>
<dbReference type="EMBL" id="MGJD01000034">
    <property type="protein sequence ID" value="OGM99842.1"/>
    <property type="molecule type" value="Genomic_DNA"/>
</dbReference>
<protein>
    <submittedName>
        <fullName evidence="2">Uncharacterized protein</fullName>
    </submittedName>
</protein>
<reference evidence="2 3" key="1">
    <citation type="journal article" date="2016" name="Nat. Commun.">
        <title>Thousands of microbial genomes shed light on interconnected biogeochemical processes in an aquifer system.</title>
        <authorList>
            <person name="Anantharaman K."/>
            <person name="Brown C.T."/>
            <person name="Hug L.A."/>
            <person name="Sharon I."/>
            <person name="Castelle C.J."/>
            <person name="Probst A.J."/>
            <person name="Thomas B.C."/>
            <person name="Singh A."/>
            <person name="Wilkins M.J."/>
            <person name="Karaoz U."/>
            <person name="Brodie E.L."/>
            <person name="Williams K.H."/>
            <person name="Hubbard S.S."/>
            <person name="Banfield J.F."/>
        </authorList>
    </citation>
    <scope>NUCLEOTIDE SEQUENCE [LARGE SCALE GENOMIC DNA]</scope>
</reference>
<name>A0A1F8EG91_9BACT</name>
<proteinExistence type="predicted"/>
<sequence>MKLLSRLFVLLIFVVSAVYLAACNGSPVQPSPNVGVLLDPRGDVFMKLGEEKIFTATAYGMTSGDRYSWTLYIPNTMVDKYCRMEILEENIVKITALKITNNPCGLRVYVSRDGVSYGKRTEHLANINISF</sequence>
<evidence type="ECO:0000313" key="3">
    <source>
        <dbReference type="Proteomes" id="UP000177117"/>
    </source>
</evidence>
<keyword evidence="1" id="KW-0732">Signal</keyword>
<feature type="chain" id="PRO_5009535333" evidence="1">
    <location>
        <begin position="22"/>
        <end position="131"/>
    </location>
</feature>